<dbReference type="PANTHER" id="PTHR38377:SF1">
    <property type="entry name" value="THREONINE-TRNA LIGASE 2"/>
    <property type="match status" value="1"/>
</dbReference>
<protein>
    <submittedName>
        <fullName evidence="2">Uncharacterized protein</fullName>
    </submittedName>
</protein>
<gene>
    <name evidence="2" type="ORF">C2S53_010938</name>
</gene>
<reference evidence="2 3" key="1">
    <citation type="journal article" date="2021" name="Nat. Commun.">
        <title>Incipient diploidization of the medicinal plant Perilla within 10,000 years.</title>
        <authorList>
            <person name="Zhang Y."/>
            <person name="Shen Q."/>
            <person name="Leng L."/>
            <person name="Zhang D."/>
            <person name="Chen S."/>
            <person name="Shi Y."/>
            <person name="Ning Z."/>
            <person name="Chen S."/>
        </authorList>
    </citation>
    <scope>NUCLEOTIDE SEQUENCE [LARGE SCALE GENOMIC DNA]</scope>
    <source>
        <strain evidence="3">cv. PC099</strain>
    </source>
</reference>
<feature type="coiled-coil region" evidence="1">
    <location>
        <begin position="44"/>
        <end position="111"/>
    </location>
</feature>
<comment type="caution">
    <text evidence="2">The sequence shown here is derived from an EMBL/GenBank/DDBJ whole genome shotgun (WGS) entry which is preliminary data.</text>
</comment>
<sequence length="129" mass="14548">MEAVGLRIGPNHAFKVLVIGVGKRKMAAESNNLEEILRPFYQRASEAEDRLARLEASLSRNKESGNDEQLKLVGEIQSQLENVKAEQLAEREKAVNEIRKLTAENAKLEYRIIHLLRALKEADSRLAAK</sequence>
<evidence type="ECO:0000313" key="3">
    <source>
        <dbReference type="Proteomes" id="UP001190926"/>
    </source>
</evidence>
<dbReference type="EMBL" id="SDAM02000068">
    <property type="protein sequence ID" value="KAH6832594.1"/>
    <property type="molecule type" value="Genomic_DNA"/>
</dbReference>
<dbReference type="PANTHER" id="PTHR38377">
    <property type="entry name" value="THREONINE-TRNA LIGASE 2"/>
    <property type="match status" value="1"/>
</dbReference>
<evidence type="ECO:0000313" key="2">
    <source>
        <dbReference type="EMBL" id="KAH6832594.1"/>
    </source>
</evidence>
<evidence type="ECO:0000256" key="1">
    <source>
        <dbReference type="SAM" id="Coils"/>
    </source>
</evidence>
<dbReference type="AlphaFoldDB" id="A0AAD4JG00"/>
<proteinExistence type="predicted"/>
<keyword evidence="3" id="KW-1185">Reference proteome</keyword>
<accession>A0AAD4JG00</accession>
<organism evidence="2 3">
    <name type="scientific">Perilla frutescens var. hirtella</name>
    <name type="common">Perilla citriodora</name>
    <name type="synonym">Perilla setoyensis</name>
    <dbReference type="NCBI Taxonomy" id="608512"/>
    <lineage>
        <taxon>Eukaryota</taxon>
        <taxon>Viridiplantae</taxon>
        <taxon>Streptophyta</taxon>
        <taxon>Embryophyta</taxon>
        <taxon>Tracheophyta</taxon>
        <taxon>Spermatophyta</taxon>
        <taxon>Magnoliopsida</taxon>
        <taxon>eudicotyledons</taxon>
        <taxon>Gunneridae</taxon>
        <taxon>Pentapetalae</taxon>
        <taxon>asterids</taxon>
        <taxon>lamiids</taxon>
        <taxon>Lamiales</taxon>
        <taxon>Lamiaceae</taxon>
        <taxon>Nepetoideae</taxon>
        <taxon>Elsholtzieae</taxon>
        <taxon>Perilla</taxon>
    </lineage>
</organism>
<keyword evidence="1" id="KW-0175">Coiled coil</keyword>
<dbReference type="Proteomes" id="UP001190926">
    <property type="component" value="Unassembled WGS sequence"/>
</dbReference>
<name>A0AAD4JG00_PERFH</name>